<name>A0A8H5BKX8_9AGAR</name>
<proteinExistence type="predicted"/>
<evidence type="ECO:0000259" key="1">
    <source>
        <dbReference type="Pfam" id="PF00646"/>
    </source>
</evidence>
<reference evidence="2 3" key="1">
    <citation type="journal article" date="2020" name="ISME J.">
        <title>Uncovering the hidden diversity of litter-decomposition mechanisms in mushroom-forming fungi.</title>
        <authorList>
            <person name="Floudas D."/>
            <person name="Bentzer J."/>
            <person name="Ahren D."/>
            <person name="Johansson T."/>
            <person name="Persson P."/>
            <person name="Tunlid A."/>
        </authorList>
    </citation>
    <scope>NUCLEOTIDE SEQUENCE [LARGE SCALE GENOMIC DNA]</scope>
    <source>
        <strain evidence="2 3">CBS 101986</strain>
    </source>
</reference>
<dbReference type="Pfam" id="PF00646">
    <property type="entry name" value="F-box"/>
    <property type="match status" value="1"/>
</dbReference>
<comment type="caution">
    <text evidence="2">The sequence shown here is derived from an EMBL/GenBank/DDBJ whole genome shotgun (WGS) entry which is preliminary data.</text>
</comment>
<keyword evidence="3" id="KW-1185">Reference proteome</keyword>
<sequence>MPLNLPTELVLEIISYLQYDDVSQICLALTCRQFYIDIMPEVRKEHAGHVRDVLIPAKVLRAYQSDTADAVNWGLAFDPTAQPAKLDGDDGEVFQGTFRRLKFLSLPSSGKGMRSVRSLLVSAPALDHVELQVPSSCEHKALVHTLSLCASRPLTRLTIFEDPGGQRKSIAIALGRTPTFEDPKGFGFSKFRLPEALRRLSKDKPQALTQPPLITGLSLTYDTIFFFEICPIIIQLINTAPLDSLFISRPPIHDPMCVLSNSHWAVILSSISTRAKHVTFKHVPLEPNDLLLFLYRHPNITHLALELSTISNISFPSIHNDSPWLPKLSTLEGDASTVLSLLVARKSRTHLPLLQHLVFKKHLEFNYTRHDDKKHAFHAVYRHITRHSLKFESITVASLCNSGLIPWIVSPITDSFSLGWEAPRQFTGVKKLVFMDGGFDITDNVRADMMDWIDEHCLSIVTQVLRSEQLEKSLISLGRLMLDDGDVDADVGTDKNMNADTDIVPEIQVAQQRDAKIVERFLWHVCPNLQVIELRDLRSETMVEVIYRQPRAVCWHDTRRGIEGICSSYS</sequence>
<dbReference type="InterPro" id="IPR036047">
    <property type="entry name" value="F-box-like_dom_sf"/>
</dbReference>
<dbReference type="InterPro" id="IPR001810">
    <property type="entry name" value="F-box_dom"/>
</dbReference>
<dbReference type="Proteomes" id="UP000567179">
    <property type="component" value="Unassembled WGS sequence"/>
</dbReference>
<evidence type="ECO:0000313" key="3">
    <source>
        <dbReference type="Proteomes" id="UP000567179"/>
    </source>
</evidence>
<evidence type="ECO:0000313" key="2">
    <source>
        <dbReference type="EMBL" id="KAF5325265.1"/>
    </source>
</evidence>
<dbReference type="AlphaFoldDB" id="A0A8H5BKX8"/>
<feature type="domain" description="F-box" evidence="1">
    <location>
        <begin position="3"/>
        <end position="35"/>
    </location>
</feature>
<organism evidence="2 3">
    <name type="scientific">Psilocybe cf. subviscida</name>
    <dbReference type="NCBI Taxonomy" id="2480587"/>
    <lineage>
        <taxon>Eukaryota</taxon>
        <taxon>Fungi</taxon>
        <taxon>Dikarya</taxon>
        <taxon>Basidiomycota</taxon>
        <taxon>Agaricomycotina</taxon>
        <taxon>Agaricomycetes</taxon>
        <taxon>Agaricomycetidae</taxon>
        <taxon>Agaricales</taxon>
        <taxon>Agaricineae</taxon>
        <taxon>Strophariaceae</taxon>
        <taxon>Psilocybe</taxon>
    </lineage>
</organism>
<gene>
    <name evidence="2" type="ORF">D9619_009989</name>
</gene>
<dbReference type="SUPFAM" id="SSF81383">
    <property type="entry name" value="F-box domain"/>
    <property type="match status" value="1"/>
</dbReference>
<dbReference type="EMBL" id="JAACJJ010000015">
    <property type="protein sequence ID" value="KAF5325265.1"/>
    <property type="molecule type" value="Genomic_DNA"/>
</dbReference>
<protein>
    <recommendedName>
        <fullName evidence="1">F-box domain-containing protein</fullName>
    </recommendedName>
</protein>
<dbReference type="OrthoDB" id="3071324at2759"/>
<accession>A0A8H5BKX8</accession>